<protein>
    <recommendedName>
        <fullName evidence="3">ADP-ribosylation/crystallin J1</fullName>
    </recommendedName>
</protein>
<evidence type="ECO:0000313" key="1">
    <source>
        <dbReference type="EMBL" id="QEX15363.1"/>
    </source>
</evidence>
<dbReference type="KEGG" id="htq:FRZ44_06460"/>
<evidence type="ECO:0008006" key="3">
    <source>
        <dbReference type="Google" id="ProtNLM"/>
    </source>
</evidence>
<keyword evidence="2" id="KW-1185">Reference proteome</keyword>
<dbReference type="EMBL" id="CP042906">
    <property type="protein sequence ID" value="QEX15363.1"/>
    <property type="molecule type" value="Genomic_DNA"/>
</dbReference>
<reference evidence="1 2" key="1">
    <citation type="submission" date="2019-08" db="EMBL/GenBank/DDBJ databases">
        <title>Hyperibacter terrae gen. nov., sp. nov. and Hyperibacter viscosus sp. nov., two new members in the family Rhodospirillaceae isolated from the rhizosphere of Hypericum perforatum.</title>
        <authorList>
            <person name="Noviana Z."/>
        </authorList>
    </citation>
    <scope>NUCLEOTIDE SEQUENCE [LARGE SCALE GENOMIC DNA]</scope>
    <source>
        <strain evidence="1 2">R5913</strain>
    </source>
</reference>
<evidence type="ECO:0000313" key="2">
    <source>
        <dbReference type="Proteomes" id="UP000326202"/>
    </source>
</evidence>
<name>A0A5J6MD78_9PROT</name>
<dbReference type="Proteomes" id="UP000326202">
    <property type="component" value="Chromosome"/>
</dbReference>
<accession>A0A5J6MD78</accession>
<organism evidence="1 2">
    <name type="scientific">Hypericibacter terrae</name>
    <dbReference type="NCBI Taxonomy" id="2602015"/>
    <lineage>
        <taxon>Bacteria</taxon>
        <taxon>Pseudomonadati</taxon>
        <taxon>Pseudomonadota</taxon>
        <taxon>Alphaproteobacteria</taxon>
        <taxon>Rhodospirillales</taxon>
        <taxon>Dongiaceae</taxon>
        <taxon>Hypericibacter</taxon>
    </lineage>
</organism>
<sequence length="116" mass="13012">MNTNETVTLYRPVGPKELELIPQGGFRAFPARLPEQPILYPVLTEAYAIKIASDWNVKASGAGYVTRFRVRKPFLDGYEVQNAGGSQYQEYWIPAEDLTVFNENIVGLIEVTASFP</sequence>
<gene>
    <name evidence="1" type="ORF">FRZ44_06460</name>
</gene>
<dbReference type="OrthoDB" id="883590at2"/>
<proteinExistence type="predicted"/>
<dbReference type="AlphaFoldDB" id="A0A5J6MD78"/>